<organism evidence="2 3">
    <name type="scientific">Megalodesulfovibrio gigas (strain ATCC 19364 / DSM 1382 / NCIMB 9332 / VKM B-1759)</name>
    <name type="common">Desulfovibrio gigas</name>
    <dbReference type="NCBI Taxonomy" id="1121448"/>
    <lineage>
        <taxon>Bacteria</taxon>
        <taxon>Pseudomonadati</taxon>
        <taxon>Thermodesulfobacteriota</taxon>
        <taxon>Desulfovibrionia</taxon>
        <taxon>Desulfovibrionales</taxon>
        <taxon>Desulfovibrionaceae</taxon>
        <taxon>Megalodesulfovibrio</taxon>
    </lineage>
</organism>
<evidence type="ECO:0000256" key="1">
    <source>
        <dbReference type="SAM" id="Phobius"/>
    </source>
</evidence>
<keyword evidence="3" id="KW-1185">Reference proteome</keyword>
<feature type="transmembrane region" description="Helical" evidence="1">
    <location>
        <begin position="218"/>
        <end position="238"/>
    </location>
</feature>
<name>T2GCF5_MEGG1</name>
<gene>
    <name evidence="2" type="ORF">DGI_1757</name>
</gene>
<evidence type="ECO:0000313" key="2">
    <source>
        <dbReference type="EMBL" id="AGW13567.1"/>
    </source>
</evidence>
<dbReference type="PATRIC" id="fig|1121448.10.peg.1739"/>
<keyword evidence="1" id="KW-1133">Transmembrane helix</keyword>
<accession>T2GCF5</accession>
<feature type="transmembrane region" description="Helical" evidence="1">
    <location>
        <begin position="109"/>
        <end position="129"/>
    </location>
</feature>
<keyword evidence="1" id="KW-0472">Membrane</keyword>
<dbReference type="PANTHER" id="PTHR42867:SF1">
    <property type="entry name" value="MEMBRANE PROTEIN-RELATED"/>
    <property type="match status" value="1"/>
</dbReference>
<dbReference type="KEGG" id="dgg:DGI_1757"/>
<dbReference type="eggNOG" id="COG3872">
    <property type="taxonomic scope" value="Bacteria"/>
</dbReference>
<protein>
    <recommendedName>
        <fullName evidence="4">Metal-dependent enzyme</fullName>
    </recommendedName>
</protein>
<dbReference type="AlphaFoldDB" id="T2GCF5"/>
<dbReference type="Proteomes" id="UP000016587">
    <property type="component" value="Chromosome"/>
</dbReference>
<dbReference type="EMBL" id="CP006585">
    <property type="protein sequence ID" value="AGW13567.1"/>
    <property type="molecule type" value="Genomic_DNA"/>
</dbReference>
<reference evidence="2 3" key="1">
    <citation type="journal article" date="2013" name="J. Bacteriol.">
        <title>Roles of HynAB and Ech, the only two hydrogenases found in the model sulfate reducer Desulfovibrio gigas.</title>
        <authorList>
            <person name="Morais-Silva F.O."/>
            <person name="Santos C.I."/>
            <person name="Rodrigues R."/>
            <person name="Pereira I.A."/>
            <person name="Rodrigues-Pousada C."/>
        </authorList>
    </citation>
    <scope>NUCLEOTIDE SEQUENCE [LARGE SCALE GENOMIC DNA]</scope>
    <source>
        <strain evidence="3">ATCC 19364 / DSM 1382 / NCIMB 9332 / VKM B-1759</strain>
    </source>
</reference>
<feature type="transmembrane region" description="Helical" evidence="1">
    <location>
        <begin position="250"/>
        <end position="269"/>
    </location>
</feature>
<sequence length="346" mass="37317">MPLLGSSRPMVGGQAVMEGVMMRHADKLALAVRRADGSIHVETWPWFSLTKAAWLRKPMIRGFPVLLETLVNGVKALNHSAVLAAEDMDGPADPAAAGPREPGGGLKSWHLVLTLAASIGLALGLFVVVPHLFSLGMQAIGLGSDMDGILFHVWDGIFKLGIFLGYIVSISFVPDIRRVFQYHGAEHKMIWAHEKGQPLEPACARAYSRLHPRCGTTFLLLVLSLSICMHTILVPQLLAVYSPENSVLKHLYVVAGKLLMLAPISSLAYEAIRLASRYDGSAFCRFLSGPGMCLQRLTTFEPEDDQLEVAAAALTAALAATPEELADDDGFFIEATHKASVIPSAS</sequence>
<dbReference type="InterPro" id="IPR010787">
    <property type="entry name" value="DUF1385"/>
</dbReference>
<keyword evidence="1" id="KW-0812">Transmembrane</keyword>
<dbReference type="HOGENOM" id="CLU_038140_0_0_7"/>
<dbReference type="PANTHER" id="PTHR42867">
    <property type="entry name" value="MEMBRANE PROTEIN-RELATED"/>
    <property type="match status" value="1"/>
</dbReference>
<proteinExistence type="predicted"/>
<dbReference type="Pfam" id="PF07136">
    <property type="entry name" value="DUF1385"/>
    <property type="match status" value="1"/>
</dbReference>
<reference evidence="3" key="2">
    <citation type="submission" date="2013-07" db="EMBL/GenBank/DDBJ databases">
        <authorList>
            <person name="Morais-Silva F.O."/>
            <person name="Rezende A.M."/>
            <person name="Pimentel C."/>
            <person name="Resende D.M."/>
            <person name="Santos C.I."/>
            <person name="Clemente C."/>
            <person name="de Oliveira L.M."/>
            <person name="da Silva S.M."/>
            <person name="Costa D.A."/>
            <person name="Varela-Raposo A."/>
            <person name="Horacio E.C.A."/>
            <person name="Matos M."/>
            <person name="Flores O."/>
            <person name="Ruiz J.C."/>
            <person name="Rodrigues-Pousada C."/>
        </authorList>
    </citation>
    <scope>NUCLEOTIDE SEQUENCE [LARGE SCALE GENOMIC DNA]</scope>
    <source>
        <strain evidence="3">ATCC 19364 / DSM 1382 / NCIMB 9332 / VKM B-1759</strain>
    </source>
</reference>
<evidence type="ECO:0008006" key="4">
    <source>
        <dbReference type="Google" id="ProtNLM"/>
    </source>
</evidence>
<evidence type="ECO:0000313" key="3">
    <source>
        <dbReference type="Proteomes" id="UP000016587"/>
    </source>
</evidence>
<feature type="transmembrane region" description="Helical" evidence="1">
    <location>
        <begin position="149"/>
        <end position="173"/>
    </location>
</feature>
<dbReference type="STRING" id="1121448.DGI_1757"/>